<reference evidence="2 3" key="1">
    <citation type="submission" date="2007-06" db="EMBL/GenBank/DDBJ databases">
        <title>The Genome Sequence of Coccidioides posadasii RMSCC_3488.</title>
        <authorList>
            <consortium name="Coccidioides Genome Resources Consortium"/>
            <consortium name="The Broad Institute Genome Sequencing Platform"/>
            <person name="Henn M.R."/>
            <person name="Sykes S."/>
            <person name="Young S."/>
            <person name="Jaffe D."/>
            <person name="Berlin A."/>
            <person name="Alvarez P."/>
            <person name="Butler J."/>
            <person name="Gnerre S."/>
            <person name="Grabherr M."/>
            <person name="Mauceli E."/>
            <person name="Brockman W."/>
            <person name="Kodira C."/>
            <person name="Alvarado L."/>
            <person name="Zeng Q."/>
            <person name="Crawford M."/>
            <person name="Antoine C."/>
            <person name="Devon K."/>
            <person name="Galgiani J."/>
            <person name="Orsborn K."/>
            <person name="Lewis M.L."/>
            <person name="Nusbaum C."/>
            <person name="Galagan J."/>
            <person name="Birren B."/>
        </authorList>
    </citation>
    <scope>NUCLEOTIDE SEQUENCE [LARGE SCALE GENOMIC DNA]</scope>
    <source>
        <strain evidence="2 3">RMSCC 3488</strain>
    </source>
</reference>
<name>A0A0J6FFM5_COCPO</name>
<dbReference type="Pfam" id="PF11917">
    <property type="entry name" value="DUF3435"/>
    <property type="match status" value="1"/>
</dbReference>
<dbReference type="OrthoDB" id="4188106at2759"/>
<keyword evidence="1" id="KW-0175">Coiled coil</keyword>
<dbReference type="AlphaFoldDB" id="A0A0J6FFM5"/>
<evidence type="ECO:0000313" key="2">
    <source>
        <dbReference type="EMBL" id="KMM71956.1"/>
    </source>
</evidence>
<gene>
    <name evidence="2" type="ORF">CPAG_08256</name>
</gene>
<dbReference type="VEuPathDB" id="FungiDB:CPAG_08256"/>
<dbReference type="EMBL" id="DS268113">
    <property type="protein sequence ID" value="KMM71956.1"/>
    <property type="molecule type" value="Genomic_DNA"/>
</dbReference>
<dbReference type="Proteomes" id="UP000054567">
    <property type="component" value="Unassembled WGS sequence"/>
</dbReference>
<evidence type="ECO:0000313" key="3">
    <source>
        <dbReference type="Proteomes" id="UP000054567"/>
    </source>
</evidence>
<reference evidence="3" key="3">
    <citation type="journal article" date="2010" name="Genome Res.">
        <title>Population genomic sequencing of Coccidioides fungi reveals recent hybridization and transposon control.</title>
        <authorList>
            <person name="Neafsey D.E."/>
            <person name="Barker B.M."/>
            <person name="Sharpton T.J."/>
            <person name="Stajich J.E."/>
            <person name="Park D.J."/>
            <person name="Whiston E."/>
            <person name="Hung C.-Y."/>
            <person name="McMahan C."/>
            <person name="White J."/>
            <person name="Sykes S."/>
            <person name="Heiman D."/>
            <person name="Young S."/>
            <person name="Zeng Q."/>
            <person name="Abouelleil A."/>
            <person name="Aftuck L."/>
            <person name="Bessette D."/>
            <person name="Brown A."/>
            <person name="FitzGerald M."/>
            <person name="Lui A."/>
            <person name="Macdonald J.P."/>
            <person name="Priest M."/>
            <person name="Orbach M.J."/>
            <person name="Galgiani J.N."/>
            <person name="Kirkland T.N."/>
            <person name="Cole G.T."/>
            <person name="Birren B.W."/>
            <person name="Henn M.R."/>
            <person name="Taylor J.W."/>
            <person name="Rounsley S.D."/>
        </authorList>
    </citation>
    <scope>NUCLEOTIDE SEQUENCE [LARGE SCALE GENOMIC DNA]</scope>
    <source>
        <strain evidence="3">RMSCC 3488</strain>
    </source>
</reference>
<sequence>MGTPSSQIPQFTLSDHDSTAVKYYLDTVIRFDLQAAALVFPSDEAVQRAAHGLLLDADITGPTELPDDLQGHFDNDLTLTELSDKKGRTTRSNQNAWISKYARSERKNPLYNEWKNMKAKLQREKERLRTELMRVARDRHFRSAGTERMNRYLKGTAEALHDHSTEYAG</sequence>
<accession>A0A0J6FFM5</accession>
<protein>
    <submittedName>
        <fullName evidence="2">Uncharacterized protein</fullName>
    </submittedName>
</protein>
<evidence type="ECO:0000256" key="1">
    <source>
        <dbReference type="SAM" id="Coils"/>
    </source>
</evidence>
<feature type="coiled-coil region" evidence="1">
    <location>
        <begin position="111"/>
        <end position="138"/>
    </location>
</feature>
<reference evidence="3" key="2">
    <citation type="journal article" date="2009" name="Genome Res.">
        <title>Comparative genomic analyses of the human fungal pathogens Coccidioides and their relatives.</title>
        <authorList>
            <person name="Sharpton T.J."/>
            <person name="Stajich J.E."/>
            <person name="Rounsley S.D."/>
            <person name="Gardner M.J."/>
            <person name="Wortman J.R."/>
            <person name="Jordar V.S."/>
            <person name="Maiti R."/>
            <person name="Kodira C.D."/>
            <person name="Neafsey D.E."/>
            <person name="Zeng Q."/>
            <person name="Hung C.-Y."/>
            <person name="McMahan C."/>
            <person name="Muszewska A."/>
            <person name="Grynberg M."/>
            <person name="Mandel M.A."/>
            <person name="Kellner E.M."/>
            <person name="Barker B.M."/>
            <person name="Galgiani J.N."/>
            <person name="Orbach M.J."/>
            <person name="Kirkland T.N."/>
            <person name="Cole G.T."/>
            <person name="Henn M.R."/>
            <person name="Birren B.W."/>
            <person name="Taylor J.W."/>
        </authorList>
    </citation>
    <scope>NUCLEOTIDE SEQUENCE [LARGE SCALE GENOMIC DNA]</scope>
    <source>
        <strain evidence="3">RMSCC 3488</strain>
    </source>
</reference>
<dbReference type="InterPro" id="IPR021842">
    <property type="entry name" value="DUF3435"/>
</dbReference>
<proteinExistence type="predicted"/>
<organism evidence="2 3">
    <name type="scientific">Coccidioides posadasii RMSCC 3488</name>
    <dbReference type="NCBI Taxonomy" id="454284"/>
    <lineage>
        <taxon>Eukaryota</taxon>
        <taxon>Fungi</taxon>
        <taxon>Dikarya</taxon>
        <taxon>Ascomycota</taxon>
        <taxon>Pezizomycotina</taxon>
        <taxon>Eurotiomycetes</taxon>
        <taxon>Eurotiomycetidae</taxon>
        <taxon>Onygenales</taxon>
        <taxon>Onygenaceae</taxon>
        <taxon>Coccidioides</taxon>
    </lineage>
</organism>